<keyword evidence="3" id="KW-1185">Reference proteome</keyword>
<accession>A0A1B8U6W1</accession>
<name>A0A1B8U6W1_9FLAO</name>
<dbReference type="RefSeq" id="WP_068356099.1">
    <property type="nucleotide sequence ID" value="NZ_CP019337.1"/>
</dbReference>
<dbReference type="InterPro" id="IPR001173">
    <property type="entry name" value="Glyco_trans_2-like"/>
</dbReference>
<dbReference type="CDD" id="cd00761">
    <property type="entry name" value="Glyco_tranf_GTA_type"/>
    <property type="match status" value="1"/>
</dbReference>
<dbReference type="STRING" id="996801.BW723_08425"/>
<dbReference type="Pfam" id="PF00535">
    <property type="entry name" value="Glycos_transf_2"/>
    <property type="match status" value="1"/>
</dbReference>
<dbReference type="Gene3D" id="3.90.550.10">
    <property type="entry name" value="Spore Coat Polysaccharide Biosynthesis Protein SpsA, Chain A"/>
    <property type="match status" value="1"/>
</dbReference>
<dbReference type="SUPFAM" id="SSF53448">
    <property type="entry name" value="Nucleotide-diphospho-sugar transferases"/>
    <property type="match status" value="1"/>
</dbReference>
<dbReference type="KEGG" id="prn:BW723_08425"/>
<feature type="domain" description="Glycosyltransferase 2-like" evidence="1">
    <location>
        <begin position="8"/>
        <end position="166"/>
    </location>
</feature>
<dbReference type="GO" id="GO:0016758">
    <property type="term" value="F:hexosyltransferase activity"/>
    <property type="evidence" value="ECO:0007669"/>
    <property type="project" value="UniProtKB-ARBA"/>
</dbReference>
<dbReference type="PANTHER" id="PTHR22916:SF3">
    <property type="entry name" value="UDP-GLCNAC:BETAGAL BETA-1,3-N-ACETYLGLUCOSAMINYLTRANSFERASE-LIKE PROTEIN 1"/>
    <property type="match status" value="1"/>
</dbReference>
<dbReference type="AlphaFoldDB" id="A0A1B8U6W1"/>
<evidence type="ECO:0000259" key="1">
    <source>
        <dbReference type="Pfam" id="PF00535"/>
    </source>
</evidence>
<sequence length="461" mass="53725">MKYKIPISVVMPCYNREAYVAEAIESILAQTYNFFEFIIVNDGSTDNTELEIKKYKDPRIKYIKCSINKGNYVARNIGMKAAEGKYICVMDSDDISLPNRLELQYNFLETHLNVGCLGGAFEIMVQKNKEKKIIKYPLTYKDIKSWLLKSCFIRHPTAMFRTHLLKKHNLYYNENYRYASDYGFFVKAAQLFPVRNLEEVILKYRSHSNQISTDKSVEQVKIADIFRKDQLTQFKLNPTTKEIDLHLRLIKEKYLNDNDLDLCEDWCNKLLETNKKLKLFNNKSLYNLLKYSLQMAIRNNSLGTWSIEKDMLSFIDKTISKGESILEFGSGLGTEALLEKYKVTSIEHDENFNINRGENHDIILAPIEKNWYTKHSVKKALNIDYDLIIVDGPPGNLRAGILQNIDLFKSIKTPIIFDDIDREIDKETMESFCNKLNYNYKIITGNKKKFAYCTKIGTSKK</sequence>
<dbReference type="OrthoDB" id="9815829at2"/>
<evidence type="ECO:0000313" key="3">
    <source>
        <dbReference type="Proteomes" id="UP000092612"/>
    </source>
</evidence>
<protein>
    <recommendedName>
        <fullName evidence="1">Glycosyltransferase 2-like domain-containing protein</fullName>
    </recommendedName>
</protein>
<dbReference type="InterPro" id="IPR029063">
    <property type="entry name" value="SAM-dependent_MTases_sf"/>
</dbReference>
<dbReference type="Gene3D" id="3.40.50.150">
    <property type="entry name" value="Vaccinia Virus protein VP39"/>
    <property type="match status" value="1"/>
</dbReference>
<gene>
    <name evidence="2" type="ORF">LPB301_01065</name>
</gene>
<evidence type="ECO:0000313" key="2">
    <source>
        <dbReference type="EMBL" id="OBY67558.1"/>
    </source>
</evidence>
<dbReference type="PANTHER" id="PTHR22916">
    <property type="entry name" value="GLYCOSYLTRANSFERASE"/>
    <property type="match status" value="1"/>
</dbReference>
<proteinExistence type="predicted"/>
<dbReference type="InterPro" id="IPR029044">
    <property type="entry name" value="Nucleotide-diphossugar_trans"/>
</dbReference>
<reference evidence="3" key="1">
    <citation type="submission" date="2016-02" db="EMBL/GenBank/DDBJ databases">
        <title>Paenibacillus sp. LPB0068, isolated from Crassostrea gigas.</title>
        <authorList>
            <person name="Shin S.-K."/>
            <person name="Yi H."/>
        </authorList>
    </citation>
    <scope>NUCLEOTIDE SEQUENCE [LARGE SCALE GENOMIC DNA]</scope>
    <source>
        <strain evidence="3">KCTC 23969</strain>
    </source>
</reference>
<comment type="caution">
    <text evidence="2">The sequence shown here is derived from an EMBL/GenBank/DDBJ whole genome shotgun (WGS) entry which is preliminary data.</text>
</comment>
<organism evidence="2 3">
    <name type="scientific">Polaribacter reichenbachii</name>
    <dbReference type="NCBI Taxonomy" id="996801"/>
    <lineage>
        <taxon>Bacteria</taxon>
        <taxon>Pseudomonadati</taxon>
        <taxon>Bacteroidota</taxon>
        <taxon>Flavobacteriia</taxon>
        <taxon>Flavobacteriales</taxon>
        <taxon>Flavobacteriaceae</taxon>
    </lineage>
</organism>
<dbReference type="EMBL" id="LSFL01000003">
    <property type="protein sequence ID" value="OBY67558.1"/>
    <property type="molecule type" value="Genomic_DNA"/>
</dbReference>
<dbReference type="Proteomes" id="UP000092612">
    <property type="component" value="Unassembled WGS sequence"/>
</dbReference>